<sequence>MCKQIDVEVGHISADKMYDTDDVYETLSNAFPEADIVIPPKDNLYADEAHHGKRMSNLVEYSALGPMR</sequence>
<evidence type="ECO:0000313" key="1">
    <source>
        <dbReference type="EMBL" id="TKF30042.1"/>
    </source>
</evidence>
<gene>
    <name evidence="1" type="ORF">FCV50_14800</name>
</gene>
<proteinExistence type="predicted"/>
<reference evidence="1 2" key="1">
    <citation type="submission" date="2019-04" db="EMBL/GenBank/DDBJ databases">
        <title>A reverse ecology approach based on a biological definition of microbial populations.</title>
        <authorList>
            <person name="Arevalo P."/>
            <person name="Vaninsberghe D."/>
            <person name="Elsherbini J."/>
            <person name="Gore J."/>
            <person name="Polz M."/>
        </authorList>
    </citation>
    <scope>NUCLEOTIDE SEQUENCE [LARGE SCALE GENOMIC DNA]</scope>
    <source>
        <strain evidence="1 2">10N.261.46.F4</strain>
    </source>
</reference>
<evidence type="ECO:0000313" key="2">
    <source>
        <dbReference type="Proteomes" id="UP000307574"/>
    </source>
</evidence>
<comment type="caution">
    <text evidence="1">The sequence shown here is derived from an EMBL/GenBank/DDBJ whole genome shotgun (WGS) entry which is preliminary data.</text>
</comment>
<protein>
    <submittedName>
        <fullName evidence="1">Uncharacterized protein</fullName>
    </submittedName>
</protein>
<organism evidence="1 2">
    <name type="scientific">Vibrio kanaloae</name>
    <dbReference type="NCBI Taxonomy" id="170673"/>
    <lineage>
        <taxon>Bacteria</taxon>
        <taxon>Pseudomonadati</taxon>
        <taxon>Pseudomonadota</taxon>
        <taxon>Gammaproteobacteria</taxon>
        <taxon>Vibrionales</taxon>
        <taxon>Vibrionaceae</taxon>
        <taxon>Vibrio</taxon>
    </lineage>
</organism>
<accession>A0A4U1YHI5</accession>
<dbReference type="EMBL" id="SYUV01000051">
    <property type="protein sequence ID" value="TKF30042.1"/>
    <property type="molecule type" value="Genomic_DNA"/>
</dbReference>
<name>A0A4U1YHI5_9VIBR</name>
<dbReference type="AlphaFoldDB" id="A0A4U1YHI5"/>
<dbReference type="Proteomes" id="UP000307574">
    <property type="component" value="Unassembled WGS sequence"/>
</dbReference>